<keyword evidence="3" id="KW-1185">Reference proteome</keyword>
<dbReference type="VEuPathDB" id="PlasmoDB:PRELSG_0513600"/>
<organism evidence="2 3">
    <name type="scientific">Plasmodium relictum</name>
    <dbReference type="NCBI Taxonomy" id="85471"/>
    <lineage>
        <taxon>Eukaryota</taxon>
        <taxon>Sar</taxon>
        <taxon>Alveolata</taxon>
        <taxon>Apicomplexa</taxon>
        <taxon>Aconoidasida</taxon>
        <taxon>Haemosporida</taxon>
        <taxon>Plasmodiidae</taxon>
        <taxon>Plasmodium</taxon>
        <taxon>Plasmodium (Haemamoeba)</taxon>
    </lineage>
</organism>
<proteinExistence type="predicted"/>
<dbReference type="AlphaFoldDB" id="A0A1J1H230"/>
<gene>
    <name evidence="2" type="ORF">PRELSG_0513600</name>
</gene>
<reference evidence="2 3" key="1">
    <citation type="submission" date="2015-04" db="EMBL/GenBank/DDBJ databases">
        <authorList>
            <consortium name="Pathogen Informatics"/>
        </authorList>
    </citation>
    <scope>NUCLEOTIDE SEQUENCE [LARGE SCALE GENOMIC DNA]</scope>
    <source>
        <strain evidence="2 3">SGS1</strain>
    </source>
</reference>
<feature type="compositionally biased region" description="Basic and acidic residues" evidence="1">
    <location>
        <begin position="420"/>
        <end position="431"/>
    </location>
</feature>
<dbReference type="EMBL" id="LN835300">
    <property type="protein sequence ID" value="CRG98978.1"/>
    <property type="molecule type" value="Genomic_DNA"/>
</dbReference>
<dbReference type="OMA" id="RKKCIIK"/>
<protein>
    <submittedName>
        <fullName evidence="2">Uncharacterized protein</fullName>
    </submittedName>
</protein>
<dbReference type="RefSeq" id="XP_028531987.1">
    <property type="nucleotide sequence ID" value="XM_028675394.1"/>
</dbReference>
<evidence type="ECO:0000256" key="1">
    <source>
        <dbReference type="SAM" id="MobiDB-lite"/>
    </source>
</evidence>
<name>A0A1J1H230_PLARL</name>
<dbReference type="Proteomes" id="UP000220158">
    <property type="component" value="Chromosome 5"/>
</dbReference>
<evidence type="ECO:0000313" key="3">
    <source>
        <dbReference type="Proteomes" id="UP000220158"/>
    </source>
</evidence>
<accession>A0A1J1H230</accession>
<feature type="region of interest" description="Disordered" evidence="1">
    <location>
        <begin position="127"/>
        <end position="147"/>
    </location>
</feature>
<dbReference type="GeneID" id="39735079"/>
<dbReference type="KEGG" id="prel:PRELSG_0513600"/>
<sequence length="588" mass="70007">MIVNSYKKPKKIYFSVYYTKGCFYSKRNNYNGYNRYKNYYNYYKLQNYKKNNHYELCNKRKETYRRASLLKRNSRESKLEIEKKNMEIKEKKKEMNKKKCIIKILKRPTEIMKNEETLKKICNKEKEDNKENKEKKKKNKKTKTEKTVSLKKSKEGFKFSSTQELFNLLLKDVKENSIEEIISDKGIEEKEIENQKEYTKKGNKNIKVNNKKISISTELEEVEQKSDNIKDNHEIKRKTGENHFTNMEDKNFIEYVNNNNDNINNNNSEENTTKKFYISLIKGANKNYEDNSLMLNDKNNKNNCLNNIDIENNSNKIIKIMKHSEKNYHSKIYESVLKPASSKTLFSFSSPNLLNHESKVELCKNNSLKNEETKKLKKEEDANLFVIPLYMRSPKPEQIPIPIYLSEDGDKNLSKEEICLNDKEKNDKNRSNNDNNVKENINNTYKDKIANSYNMKTKNYAKNLKEFLNINMYKDNSLNTPKNIAEKKKKKTYLNRNFVTFNLEHNAKLNHDSMNFNIGNMKKNNKLYNGNSYIKTSNYNGYNQNKNGKNFKVDKFFYNKKYKVKTNLNDNQKNKNLHFLKDVKIAVY</sequence>
<evidence type="ECO:0000313" key="2">
    <source>
        <dbReference type="EMBL" id="CRG98978.1"/>
    </source>
</evidence>
<dbReference type="OrthoDB" id="378605at2759"/>
<feature type="region of interest" description="Disordered" evidence="1">
    <location>
        <begin position="420"/>
        <end position="440"/>
    </location>
</feature>